<dbReference type="GO" id="GO:0003700">
    <property type="term" value="F:DNA-binding transcription factor activity"/>
    <property type="evidence" value="ECO:0007669"/>
    <property type="project" value="InterPro"/>
</dbReference>
<gene>
    <name evidence="2" type="ORF">MRBLWS13_003572</name>
</gene>
<dbReference type="GO" id="GO:0006950">
    <property type="term" value="P:response to stress"/>
    <property type="evidence" value="ECO:0007669"/>
    <property type="project" value="TreeGrafter"/>
</dbReference>
<dbReference type="RefSeq" id="WP_349426676.1">
    <property type="nucleotide sequence ID" value="NZ_CP151632.1"/>
</dbReference>
<dbReference type="InterPro" id="IPR036388">
    <property type="entry name" value="WH-like_DNA-bd_sf"/>
</dbReference>
<sequence length="159" mass="17030">MSDRLTFTLHELLAELDAFADAALRSGYGVTFNHFQFLAVLYDAEPADMTTLAHCLGVTKAAVSKRVPALVEEGWITAQSPPGAGRSILLSLTPKSTELVRDAGAALEREFAAMLTDPALGDDPIDAPRLNAQLIALTAFVKQQPSPRGRTAIPEETRA</sequence>
<dbReference type="PROSITE" id="PS50995">
    <property type="entry name" value="HTH_MARR_2"/>
    <property type="match status" value="1"/>
</dbReference>
<proteinExistence type="predicted"/>
<dbReference type="AlphaFoldDB" id="A0AAU6SG40"/>
<organism evidence="2">
    <name type="scientific">Microbacterium sp. LWS13-1.2</name>
    <dbReference type="NCBI Taxonomy" id="3135264"/>
    <lineage>
        <taxon>Bacteria</taxon>
        <taxon>Bacillati</taxon>
        <taxon>Actinomycetota</taxon>
        <taxon>Actinomycetes</taxon>
        <taxon>Micrococcales</taxon>
        <taxon>Microbacteriaceae</taxon>
        <taxon>Microbacterium</taxon>
    </lineage>
</organism>
<name>A0AAU6SG40_9MICO</name>
<dbReference type="InterPro" id="IPR000835">
    <property type="entry name" value="HTH_MarR-typ"/>
</dbReference>
<dbReference type="PANTHER" id="PTHR33164">
    <property type="entry name" value="TRANSCRIPTIONAL REGULATOR, MARR FAMILY"/>
    <property type="match status" value="1"/>
</dbReference>
<dbReference type="SMART" id="SM00347">
    <property type="entry name" value="HTH_MARR"/>
    <property type="match status" value="1"/>
</dbReference>
<accession>A0AAU6SG40</accession>
<evidence type="ECO:0000259" key="1">
    <source>
        <dbReference type="PROSITE" id="PS50995"/>
    </source>
</evidence>
<dbReference type="Gene3D" id="1.10.10.10">
    <property type="entry name" value="Winged helix-like DNA-binding domain superfamily/Winged helix DNA-binding domain"/>
    <property type="match status" value="1"/>
</dbReference>
<dbReference type="Pfam" id="PF12802">
    <property type="entry name" value="MarR_2"/>
    <property type="match status" value="1"/>
</dbReference>
<feature type="domain" description="HTH marR-type" evidence="1">
    <location>
        <begin position="2"/>
        <end position="139"/>
    </location>
</feature>
<evidence type="ECO:0000313" key="2">
    <source>
        <dbReference type="EMBL" id="WZO35857.1"/>
    </source>
</evidence>
<dbReference type="PANTHER" id="PTHR33164:SF43">
    <property type="entry name" value="HTH-TYPE TRANSCRIPTIONAL REPRESSOR YETL"/>
    <property type="match status" value="1"/>
</dbReference>
<dbReference type="InterPro" id="IPR039422">
    <property type="entry name" value="MarR/SlyA-like"/>
</dbReference>
<reference evidence="2" key="1">
    <citation type="submission" date="2024-04" db="EMBL/GenBank/DDBJ databases">
        <authorList>
            <person name="Roder T."/>
            <person name="Oberhansli S."/>
            <person name="Kreuzer M."/>
        </authorList>
    </citation>
    <scope>NUCLEOTIDE SEQUENCE</scope>
    <source>
        <strain evidence="2">LWS13-1.2</strain>
    </source>
</reference>
<dbReference type="SUPFAM" id="SSF46785">
    <property type="entry name" value="Winged helix' DNA-binding domain"/>
    <property type="match status" value="1"/>
</dbReference>
<dbReference type="InterPro" id="IPR036390">
    <property type="entry name" value="WH_DNA-bd_sf"/>
</dbReference>
<dbReference type="EMBL" id="CP151632">
    <property type="protein sequence ID" value="WZO35857.1"/>
    <property type="molecule type" value="Genomic_DNA"/>
</dbReference>
<protein>
    <submittedName>
        <fullName evidence="2">MarR family transcriptional regulator</fullName>
    </submittedName>
</protein>